<dbReference type="SUPFAM" id="SSF46785">
    <property type="entry name" value="Winged helix' DNA-binding domain"/>
    <property type="match status" value="1"/>
</dbReference>
<keyword evidence="1" id="KW-0805">Transcription regulation</keyword>
<evidence type="ECO:0000259" key="5">
    <source>
        <dbReference type="PROSITE" id="PS51078"/>
    </source>
</evidence>
<protein>
    <submittedName>
        <fullName evidence="6">IclR family transcriptional regulator</fullName>
    </submittedName>
</protein>
<dbReference type="Gene3D" id="3.30.450.40">
    <property type="match status" value="1"/>
</dbReference>
<proteinExistence type="predicted"/>
<dbReference type="SUPFAM" id="SSF55781">
    <property type="entry name" value="GAF domain-like"/>
    <property type="match status" value="1"/>
</dbReference>
<dbReference type="PROSITE" id="PS51078">
    <property type="entry name" value="ICLR_ED"/>
    <property type="match status" value="1"/>
</dbReference>
<dbReference type="Pfam" id="PF09339">
    <property type="entry name" value="HTH_IclR"/>
    <property type="match status" value="1"/>
</dbReference>
<evidence type="ECO:0000256" key="3">
    <source>
        <dbReference type="ARBA" id="ARBA00023163"/>
    </source>
</evidence>
<dbReference type="InterPro" id="IPR029016">
    <property type="entry name" value="GAF-like_dom_sf"/>
</dbReference>
<dbReference type="InterPro" id="IPR036390">
    <property type="entry name" value="WH_DNA-bd_sf"/>
</dbReference>
<evidence type="ECO:0000259" key="4">
    <source>
        <dbReference type="PROSITE" id="PS51077"/>
    </source>
</evidence>
<feature type="domain" description="IclR-ED" evidence="5">
    <location>
        <begin position="66"/>
        <end position="249"/>
    </location>
</feature>
<dbReference type="PANTHER" id="PTHR30136:SF24">
    <property type="entry name" value="HTH-TYPE TRANSCRIPTIONAL REPRESSOR ALLR"/>
    <property type="match status" value="1"/>
</dbReference>
<keyword evidence="7" id="KW-1185">Reference proteome</keyword>
<dbReference type="EMBL" id="JBHTJF010000009">
    <property type="protein sequence ID" value="MFD0942564.1"/>
    <property type="molecule type" value="Genomic_DNA"/>
</dbReference>
<dbReference type="RefSeq" id="WP_381009153.1">
    <property type="nucleotide sequence ID" value="NZ_JBHTJF010000009.1"/>
</dbReference>
<dbReference type="Proteomes" id="UP001596976">
    <property type="component" value="Unassembled WGS sequence"/>
</dbReference>
<dbReference type="Pfam" id="PF01614">
    <property type="entry name" value="IclR_C"/>
    <property type="match status" value="1"/>
</dbReference>
<dbReference type="InterPro" id="IPR014757">
    <property type="entry name" value="Tscrpt_reg_IclR_C"/>
</dbReference>
<reference evidence="7" key="1">
    <citation type="journal article" date="2019" name="Int. J. Syst. Evol. Microbiol.">
        <title>The Global Catalogue of Microorganisms (GCM) 10K type strain sequencing project: providing services to taxonomists for standard genome sequencing and annotation.</title>
        <authorList>
            <consortium name="The Broad Institute Genomics Platform"/>
            <consortium name="The Broad Institute Genome Sequencing Center for Infectious Disease"/>
            <person name="Wu L."/>
            <person name="Ma J."/>
        </authorList>
    </citation>
    <scope>NUCLEOTIDE SEQUENCE [LARGE SCALE GENOMIC DNA]</scope>
    <source>
        <strain evidence="7">CCUG 63563</strain>
    </source>
</reference>
<organism evidence="6 7">
    <name type="scientific">Savagea faecisuis</name>
    <dbReference type="NCBI Taxonomy" id="1274803"/>
    <lineage>
        <taxon>Bacteria</taxon>
        <taxon>Bacillati</taxon>
        <taxon>Bacillota</taxon>
        <taxon>Bacilli</taxon>
        <taxon>Bacillales</taxon>
        <taxon>Caryophanaceae</taxon>
        <taxon>Savagea</taxon>
    </lineage>
</organism>
<evidence type="ECO:0000256" key="2">
    <source>
        <dbReference type="ARBA" id="ARBA00023125"/>
    </source>
</evidence>
<dbReference type="PROSITE" id="PS51077">
    <property type="entry name" value="HTH_ICLR"/>
    <property type="match status" value="1"/>
</dbReference>
<dbReference type="InterPro" id="IPR036388">
    <property type="entry name" value="WH-like_DNA-bd_sf"/>
</dbReference>
<dbReference type="InterPro" id="IPR005471">
    <property type="entry name" value="Tscrpt_reg_IclR_N"/>
</dbReference>
<name>A0ABW3H052_9BACL</name>
<keyword evidence="3" id="KW-0804">Transcription</keyword>
<gene>
    <name evidence="6" type="ORF">ACFQ0V_02115</name>
</gene>
<dbReference type="Gene3D" id="1.10.10.10">
    <property type="entry name" value="Winged helix-like DNA-binding domain superfamily/Winged helix DNA-binding domain"/>
    <property type="match status" value="1"/>
</dbReference>
<feature type="domain" description="HTH iclR-type" evidence="4">
    <location>
        <begin position="5"/>
        <end position="65"/>
    </location>
</feature>
<comment type="caution">
    <text evidence="6">The sequence shown here is derived from an EMBL/GenBank/DDBJ whole genome shotgun (WGS) entry which is preliminary data.</text>
</comment>
<dbReference type="SMART" id="SM00346">
    <property type="entry name" value="HTH_ICLR"/>
    <property type="match status" value="1"/>
</dbReference>
<evidence type="ECO:0000313" key="7">
    <source>
        <dbReference type="Proteomes" id="UP001596976"/>
    </source>
</evidence>
<keyword evidence="2" id="KW-0238">DNA-binding</keyword>
<accession>A0ABW3H052</accession>
<dbReference type="PANTHER" id="PTHR30136">
    <property type="entry name" value="HELIX-TURN-HELIX TRANSCRIPTIONAL REGULATOR, ICLR FAMILY"/>
    <property type="match status" value="1"/>
</dbReference>
<dbReference type="InterPro" id="IPR050707">
    <property type="entry name" value="HTH_MetabolicPath_Reg"/>
</dbReference>
<sequence>MSQKNKTVVKSMDILELFYDHPALTFQEMIDISQIPKSSVYRMIRSLEDIGFLEKGDDAKYRLGTLFLKFGHLVSSRIDLRQIAYPHMNALHERFHEAVNLTVREKDEAVYIEKIDQYQRVKLYTAIGRRSPLYAGACPRAILSFLNEQELRDYLERTALHPMALKTMTDETTIRYAVLQARRDGYTVSYSELEDHTAAVGAPIFDYRGEVIGALSMAGLEANYTEEIVRTYGEAVKEAAFQISEQMGYDPEHIHYV</sequence>
<evidence type="ECO:0000256" key="1">
    <source>
        <dbReference type="ARBA" id="ARBA00023015"/>
    </source>
</evidence>
<evidence type="ECO:0000313" key="6">
    <source>
        <dbReference type="EMBL" id="MFD0942564.1"/>
    </source>
</evidence>